<name>A0A6G9I7T5_9GAMM</name>
<dbReference type="EMBL" id="CP050253">
    <property type="protein sequence ID" value="QIQ20266.1"/>
    <property type="molecule type" value="Genomic_DNA"/>
</dbReference>
<dbReference type="InParanoid" id="A0A6G9I7T5"/>
<accession>A0A6G9I7T5</accession>
<dbReference type="PROSITE" id="PS51257">
    <property type="entry name" value="PROKAR_LIPOPROTEIN"/>
    <property type="match status" value="1"/>
</dbReference>
<dbReference type="KEGG" id="orb:IPMB12_00370"/>
<evidence type="ECO:0000313" key="2">
    <source>
        <dbReference type="EMBL" id="QIQ20266.1"/>
    </source>
</evidence>
<protein>
    <recommendedName>
        <fullName evidence="4">Lipoprotein</fullName>
    </recommendedName>
</protein>
<dbReference type="Proteomes" id="UP000501168">
    <property type="component" value="Chromosome"/>
</dbReference>
<sequence>MFSKIKLSLFIICLMLSGCDNAPKTEISPRVDLIQEGMTEKEVLEILGHPRSESTDIGHLIRSLSSCKSRINSLISVFGQKDYLLSSLQRIDNILNSSDYMQQEFKEVIYQVTEKPQGMEENVYYKHLSYINGKLFTVCKIESD</sequence>
<proteinExistence type="predicted"/>
<keyword evidence="3" id="KW-1185">Reference proteome</keyword>
<feature type="chain" id="PRO_5026074614" description="Lipoprotein" evidence="1">
    <location>
        <begin position="23"/>
        <end position="144"/>
    </location>
</feature>
<dbReference type="AlphaFoldDB" id="A0A6G9I7T5"/>
<evidence type="ECO:0008006" key="4">
    <source>
        <dbReference type="Google" id="ProtNLM"/>
    </source>
</evidence>
<feature type="signal peptide" evidence="1">
    <location>
        <begin position="1"/>
        <end position="22"/>
    </location>
</feature>
<evidence type="ECO:0000256" key="1">
    <source>
        <dbReference type="SAM" id="SignalP"/>
    </source>
</evidence>
<reference evidence="2 3" key="1">
    <citation type="submission" date="2020-03" db="EMBL/GenBank/DDBJ databases">
        <title>Complete genome sequence of Orbus sp. IPMB12 (BCRC 80908).</title>
        <authorList>
            <person name="Lo W.-S."/>
            <person name="Chang T.-H."/>
            <person name="Kuo C.-H."/>
        </authorList>
    </citation>
    <scope>NUCLEOTIDE SEQUENCE [LARGE SCALE GENOMIC DNA]</scope>
    <source>
        <strain evidence="2 3">IPMB12</strain>
    </source>
</reference>
<dbReference type="RefSeq" id="WP_166913847.1">
    <property type="nucleotide sequence ID" value="NZ_CP050253.1"/>
</dbReference>
<keyword evidence="1" id="KW-0732">Signal</keyword>
<evidence type="ECO:0000313" key="3">
    <source>
        <dbReference type="Proteomes" id="UP000501168"/>
    </source>
</evidence>
<gene>
    <name evidence="2" type="ORF">IPMB12_00370</name>
</gene>
<organism evidence="2 3">
    <name type="scientific">Zophobihabitans entericus</name>
    <dbReference type="NCBI Taxonomy" id="1635327"/>
    <lineage>
        <taxon>Bacteria</taxon>
        <taxon>Pseudomonadati</taxon>
        <taxon>Pseudomonadota</taxon>
        <taxon>Gammaproteobacteria</taxon>
        <taxon>Orbales</taxon>
        <taxon>Orbaceae</taxon>
        <taxon>Zophobihabitans</taxon>
    </lineage>
</organism>